<evidence type="ECO:0000313" key="1">
    <source>
        <dbReference type="EMBL" id="MPC69368.1"/>
    </source>
</evidence>
<proteinExistence type="predicted"/>
<comment type="caution">
    <text evidence="1">The sequence shown here is derived from an EMBL/GenBank/DDBJ whole genome shotgun (WGS) entry which is preliminary data.</text>
</comment>
<gene>
    <name evidence="1" type="ORF">E2C01_063591</name>
</gene>
<accession>A0A5B7HKW5</accession>
<sequence>MEKKVVFFKTAVGLGMRTGSNTGITSNTVSERYSGSCEKEDNKALYTTKCAAV</sequence>
<dbReference type="Proteomes" id="UP000324222">
    <property type="component" value="Unassembled WGS sequence"/>
</dbReference>
<dbReference type="EMBL" id="VSRR010029297">
    <property type="protein sequence ID" value="MPC69368.1"/>
    <property type="molecule type" value="Genomic_DNA"/>
</dbReference>
<protein>
    <submittedName>
        <fullName evidence="1">Uncharacterized protein</fullName>
    </submittedName>
</protein>
<reference evidence="1 2" key="1">
    <citation type="submission" date="2019-05" db="EMBL/GenBank/DDBJ databases">
        <title>Another draft genome of Portunus trituberculatus and its Hox gene families provides insights of decapod evolution.</title>
        <authorList>
            <person name="Jeong J.-H."/>
            <person name="Song I."/>
            <person name="Kim S."/>
            <person name="Choi T."/>
            <person name="Kim D."/>
            <person name="Ryu S."/>
            <person name="Kim W."/>
        </authorList>
    </citation>
    <scope>NUCLEOTIDE SEQUENCE [LARGE SCALE GENOMIC DNA]</scope>
    <source>
        <tissue evidence="1">Muscle</tissue>
    </source>
</reference>
<name>A0A5B7HKW5_PORTR</name>
<organism evidence="1 2">
    <name type="scientific">Portunus trituberculatus</name>
    <name type="common">Swimming crab</name>
    <name type="synonym">Neptunus trituberculatus</name>
    <dbReference type="NCBI Taxonomy" id="210409"/>
    <lineage>
        <taxon>Eukaryota</taxon>
        <taxon>Metazoa</taxon>
        <taxon>Ecdysozoa</taxon>
        <taxon>Arthropoda</taxon>
        <taxon>Crustacea</taxon>
        <taxon>Multicrustacea</taxon>
        <taxon>Malacostraca</taxon>
        <taxon>Eumalacostraca</taxon>
        <taxon>Eucarida</taxon>
        <taxon>Decapoda</taxon>
        <taxon>Pleocyemata</taxon>
        <taxon>Brachyura</taxon>
        <taxon>Eubrachyura</taxon>
        <taxon>Portunoidea</taxon>
        <taxon>Portunidae</taxon>
        <taxon>Portuninae</taxon>
        <taxon>Portunus</taxon>
    </lineage>
</organism>
<keyword evidence="2" id="KW-1185">Reference proteome</keyword>
<dbReference type="AlphaFoldDB" id="A0A5B7HKW5"/>
<evidence type="ECO:0000313" key="2">
    <source>
        <dbReference type="Proteomes" id="UP000324222"/>
    </source>
</evidence>